<proteinExistence type="predicted"/>
<dbReference type="SMART" id="SM00754">
    <property type="entry name" value="CHRD"/>
    <property type="match status" value="2"/>
</dbReference>
<organism evidence="3 4">
    <name type="scientific">Algoriphagus aquaeductus</name>
    <dbReference type="NCBI Taxonomy" id="475299"/>
    <lineage>
        <taxon>Bacteria</taxon>
        <taxon>Pseudomonadati</taxon>
        <taxon>Bacteroidota</taxon>
        <taxon>Cytophagia</taxon>
        <taxon>Cytophagales</taxon>
        <taxon>Cyclobacteriaceae</taxon>
        <taxon>Algoriphagus</taxon>
    </lineage>
</organism>
<dbReference type="InterPro" id="IPR010895">
    <property type="entry name" value="CHRD"/>
</dbReference>
<dbReference type="PROSITE" id="PS51257">
    <property type="entry name" value="PROKAR_LIPOPROTEIN"/>
    <property type="match status" value="1"/>
</dbReference>
<dbReference type="PROSITE" id="PS50933">
    <property type="entry name" value="CHRD"/>
    <property type="match status" value="2"/>
</dbReference>
<evidence type="ECO:0000256" key="1">
    <source>
        <dbReference type="SAM" id="SignalP"/>
    </source>
</evidence>
<dbReference type="AlphaFoldDB" id="A0A326S284"/>
<sequence>MKTTRINYAFVGLLGLLASCSSMVEESPYEAPLSTQETIQEGGENFRVMNATQFGAFLTGREEVPAVNSSGAGSAKFEILDGGQAIKFEVRVANTSGIIFAHIHKGGIGMNGPVMVDLIPAQSPSGLVNGVVAEGMITAGDLKGAFASENLAGLIADLKSGMAYVNLHTSAFPGGELRGQVSVIDPRTNKNFNAQLSGDQEVPSVMTQARGVANFQFSKNLSFQVNVANLENVRFAHIHLGKPSENGPVVVNLKGDRIDGAVNGVYAKGEIMPGNLVGPLLGGDLTILMEAFRTGNAYVNVHTDKFPGGELRGNIR</sequence>
<evidence type="ECO:0000313" key="4">
    <source>
        <dbReference type="Proteomes" id="UP000248917"/>
    </source>
</evidence>
<dbReference type="EMBL" id="QKTX01000005">
    <property type="protein sequence ID" value="PZV83880.1"/>
    <property type="molecule type" value="Genomic_DNA"/>
</dbReference>
<dbReference type="Proteomes" id="UP000248917">
    <property type="component" value="Unassembled WGS sequence"/>
</dbReference>
<keyword evidence="4" id="KW-1185">Reference proteome</keyword>
<dbReference type="RefSeq" id="WP_245943361.1">
    <property type="nucleotide sequence ID" value="NZ_QKTX01000005.1"/>
</dbReference>
<name>A0A326S284_9BACT</name>
<feature type="domain" description="CHRD" evidence="2">
    <location>
        <begin position="50"/>
        <end position="186"/>
    </location>
</feature>
<keyword evidence="1" id="KW-0732">Signal</keyword>
<protein>
    <submittedName>
        <fullName evidence="3">CHRD domain-containing protein</fullName>
    </submittedName>
</protein>
<feature type="signal peptide" evidence="1">
    <location>
        <begin position="1"/>
        <end position="24"/>
    </location>
</feature>
<gene>
    <name evidence="3" type="ORF">CLV31_105105</name>
</gene>
<dbReference type="Pfam" id="PF07452">
    <property type="entry name" value="CHRD"/>
    <property type="match status" value="2"/>
</dbReference>
<reference evidence="3 4" key="1">
    <citation type="submission" date="2018-06" db="EMBL/GenBank/DDBJ databases">
        <title>Genomic Encyclopedia of Archaeal and Bacterial Type Strains, Phase II (KMG-II): from individual species to whole genera.</title>
        <authorList>
            <person name="Goeker M."/>
        </authorList>
    </citation>
    <scope>NUCLEOTIDE SEQUENCE [LARGE SCALE GENOMIC DNA]</scope>
    <source>
        <strain evidence="3 4">T4</strain>
    </source>
</reference>
<evidence type="ECO:0000313" key="3">
    <source>
        <dbReference type="EMBL" id="PZV83880.1"/>
    </source>
</evidence>
<comment type="caution">
    <text evidence="3">The sequence shown here is derived from an EMBL/GenBank/DDBJ whole genome shotgun (WGS) entry which is preliminary data.</text>
</comment>
<accession>A0A326S284</accession>
<feature type="chain" id="PRO_5016396365" evidence="1">
    <location>
        <begin position="25"/>
        <end position="316"/>
    </location>
</feature>
<feature type="domain" description="CHRD" evidence="2">
    <location>
        <begin position="188"/>
        <end position="316"/>
    </location>
</feature>
<evidence type="ECO:0000259" key="2">
    <source>
        <dbReference type="PROSITE" id="PS50933"/>
    </source>
</evidence>